<evidence type="ECO:0000256" key="8">
    <source>
        <dbReference type="ARBA" id="ARBA00045258"/>
    </source>
</evidence>
<evidence type="ECO:0000256" key="9">
    <source>
        <dbReference type="RuleBase" id="RU368085"/>
    </source>
</evidence>
<comment type="subcellular location">
    <subcellularLocation>
        <location evidence="2">Chromosome</location>
    </subcellularLocation>
    <subcellularLocation>
        <location evidence="1 9">Nucleus</location>
    </subcellularLocation>
</comment>
<dbReference type="InterPro" id="IPR036224">
    <property type="entry name" value="GINS_bundle-like_dom_sf"/>
</dbReference>
<dbReference type="Pfam" id="PF05916">
    <property type="entry name" value="Sld5"/>
    <property type="match status" value="1"/>
</dbReference>
<comment type="caution">
    <text evidence="12">The sequence shown here is derived from an EMBL/GenBank/DDBJ whole genome shotgun (WGS) entry which is preliminary data.</text>
</comment>
<name>A0AAV3YKJ1_9GAST</name>
<evidence type="ECO:0000256" key="5">
    <source>
        <dbReference type="ARBA" id="ARBA00022454"/>
    </source>
</evidence>
<evidence type="ECO:0000256" key="6">
    <source>
        <dbReference type="ARBA" id="ARBA00022705"/>
    </source>
</evidence>
<protein>
    <recommendedName>
        <fullName evidence="4 9">DNA replication complex GINS protein PSF1</fullName>
    </recommendedName>
</protein>
<dbReference type="EMBL" id="BLXT01001042">
    <property type="protein sequence ID" value="GFN82916.1"/>
    <property type="molecule type" value="Genomic_DNA"/>
</dbReference>
<feature type="non-terminal residue" evidence="12">
    <location>
        <position position="1"/>
    </location>
</feature>
<reference evidence="12 13" key="1">
    <citation type="journal article" date="2021" name="Elife">
        <title>Chloroplast acquisition without the gene transfer in kleptoplastic sea slugs, Plakobranchus ocellatus.</title>
        <authorList>
            <person name="Maeda T."/>
            <person name="Takahashi S."/>
            <person name="Yoshida T."/>
            <person name="Shimamura S."/>
            <person name="Takaki Y."/>
            <person name="Nagai Y."/>
            <person name="Toyoda A."/>
            <person name="Suzuki Y."/>
            <person name="Arimoto A."/>
            <person name="Ishii H."/>
            <person name="Satoh N."/>
            <person name="Nishiyama T."/>
            <person name="Hasebe M."/>
            <person name="Maruyama T."/>
            <person name="Minagawa J."/>
            <person name="Obokata J."/>
            <person name="Shigenobu S."/>
        </authorList>
    </citation>
    <scope>NUCLEOTIDE SEQUENCE [LARGE SCALE GENOMIC DNA]</scope>
</reference>
<keyword evidence="13" id="KW-1185">Reference proteome</keyword>
<keyword evidence="5" id="KW-0158">Chromosome</keyword>
<dbReference type="InterPro" id="IPR021151">
    <property type="entry name" value="GINS_A"/>
</dbReference>
<dbReference type="GO" id="GO:1902983">
    <property type="term" value="P:DNA strand elongation involved in mitotic DNA replication"/>
    <property type="evidence" value="ECO:0007669"/>
    <property type="project" value="TreeGrafter"/>
</dbReference>
<evidence type="ECO:0000256" key="2">
    <source>
        <dbReference type="ARBA" id="ARBA00004286"/>
    </source>
</evidence>
<evidence type="ECO:0000256" key="1">
    <source>
        <dbReference type="ARBA" id="ARBA00004123"/>
    </source>
</evidence>
<dbReference type="InterPro" id="IPR005339">
    <property type="entry name" value="GINS_Psf1"/>
</dbReference>
<evidence type="ECO:0000259" key="11">
    <source>
        <dbReference type="Pfam" id="PF24997"/>
    </source>
</evidence>
<dbReference type="AlphaFoldDB" id="A0AAV3YKJ1"/>
<proteinExistence type="inferred from homology"/>
<dbReference type="GO" id="GO:0000811">
    <property type="term" value="C:GINS complex"/>
    <property type="evidence" value="ECO:0007669"/>
    <property type="project" value="UniProtKB-UniRule"/>
</dbReference>
<accession>A0AAV3YKJ1</accession>
<dbReference type="Gene3D" id="1.20.58.1030">
    <property type="match status" value="1"/>
</dbReference>
<evidence type="ECO:0000256" key="3">
    <source>
        <dbReference type="ARBA" id="ARBA00006677"/>
    </source>
</evidence>
<dbReference type="CDD" id="cd11710">
    <property type="entry name" value="GINS_A_psf1"/>
    <property type="match status" value="1"/>
</dbReference>
<dbReference type="Pfam" id="PF24997">
    <property type="entry name" value="PSF1_C"/>
    <property type="match status" value="1"/>
</dbReference>
<dbReference type="SUPFAM" id="SSF158573">
    <property type="entry name" value="GINS helical bundle-like"/>
    <property type="match status" value="1"/>
</dbReference>
<gene>
    <name evidence="12" type="ORF">PoB_000942200</name>
</gene>
<evidence type="ECO:0000313" key="13">
    <source>
        <dbReference type="Proteomes" id="UP000735302"/>
    </source>
</evidence>
<evidence type="ECO:0000256" key="4">
    <source>
        <dbReference type="ARBA" id="ARBA00015143"/>
    </source>
</evidence>
<comment type="subunit">
    <text evidence="9">Component of the GINS complex.</text>
</comment>
<sequence>TTVRMLAEKALDLVRELHRSLDGTMPPYNEDKIRQVLEEMQTLFDQNKDKAHFAAEGQTNLLSAIQLRHAAIRRNKRCLLAYLYNRLEQIKKMRWEFSSVLPSDIKYNMCEQEVQWFNKYNRLLANYMRSLGESGGLDLTQDMKPPKTLYVLVRCLVDHGEFETQDGTTILLKKNSQHYLMRAECEHLIRQGILEHIIQ</sequence>
<dbReference type="FunFam" id="1.20.58.1030:FF:000001">
    <property type="entry name" value="DNA replication complex GINS protein PSF1"/>
    <property type="match status" value="1"/>
</dbReference>
<keyword evidence="7 9" id="KW-0539">Nucleus</keyword>
<dbReference type="Proteomes" id="UP000735302">
    <property type="component" value="Unassembled WGS sequence"/>
</dbReference>
<feature type="domain" description="DNA replication complex GINS protein PSF1 C-terminal" evidence="11">
    <location>
        <begin position="147"/>
        <end position="198"/>
    </location>
</feature>
<dbReference type="CDD" id="cd21696">
    <property type="entry name" value="GINS_B_Psf1"/>
    <property type="match status" value="1"/>
</dbReference>
<keyword evidence="6 9" id="KW-0235">DNA replication</keyword>
<dbReference type="PANTHER" id="PTHR12914">
    <property type="entry name" value="PARTNER OF SLD5"/>
    <property type="match status" value="1"/>
</dbReference>
<comment type="function">
    <text evidence="8">Required for correct functioning of the GINS complex, a complex that plays an essential role in the initiation of DNA replication, and progression of DNA replication forks. GINS complex is a core component of CDC45-MCM-GINS (CMG) helicase, the molecular machine that unwinds template DNA during replication, and around which the replisome is built.</text>
</comment>
<dbReference type="InterPro" id="IPR056783">
    <property type="entry name" value="PSF1_C"/>
</dbReference>
<organism evidence="12 13">
    <name type="scientific">Plakobranchus ocellatus</name>
    <dbReference type="NCBI Taxonomy" id="259542"/>
    <lineage>
        <taxon>Eukaryota</taxon>
        <taxon>Metazoa</taxon>
        <taxon>Spiralia</taxon>
        <taxon>Lophotrochozoa</taxon>
        <taxon>Mollusca</taxon>
        <taxon>Gastropoda</taxon>
        <taxon>Heterobranchia</taxon>
        <taxon>Euthyneura</taxon>
        <taxon>Panpulmonata</taxon>
        <taxon>Sacoglossa</taxon>
        <taxon>Placobranchoidea</taxon>
        <taxon>Plakobranchidae</taxon>
        <taxon>Plakobranchus</taxon>
    </lineage>
</organism>
<comment type="similarity">
    <text evidence="3 9">Belongs to the GINS1/PSF1 family.</text>
</comment>
<comment type="function">
    <text evidence="9">Required for correct functioning of the GINS complex, a complex that plays an essential role in the initiation of DNA replication, and progression of DNA replication forks. GINS complex seems to bind preferentially to single-stranded DNA.</text>
</comment>
<evidence type="ECO:0000313" key="12">
    <source>
        <dbReference type="EMBL" id="GFN82916.1"/>
    </source>
</evidence>
<feature type="domain" description="GINS subunit" evidence="10">
    <location>
        <begin position="37"/>
        <end position="131"/>
    </location>
</feature>
<evidence type="ECO:0000256" key="7">
    <source>
        <dbReference type="ARBA" id="ARBA00023242"/>
    </source>
</evidence>
<evidence type="ECO:0000259" key="10">
    <source>
        <dbReference type="Pfam" id="PF05916"/>
    </source>
</evidence>
<dbReference type="PANTHER" id="PTHR12914:SF2">
    <property type="entry name" value="DNA REPLICATION COMPLEX GINS PROTEIN PSF1"/>
    <property type="match status" value="1"/>
</dbReference>